<keyword evidence="3" id="KW-1185">Reference proteome</keyword>
<name>A0A0E3Q5E5_9EURY</name>
<sequence length="68" mass="8218">MTEEKEQSRPDIGKKDQDRPETKEKDKNIGEELKEDSLESMLIEQSRSQIRSDYRRSLGNENRRRYME</sequence>
<feature type="compositionally biased region" description="Basic and acidic residues" evidence="1">
    <location>
        <begin position="1"/>
        <end position="37"/>
    </location>
</feature>
<dbReference type="KEGG" id="mvc:MSVAZ_1354"/>
<feature type="compositionally biased region" description="Basic and acidic residues" evidence="1">
    <location>
        <begin position="50"/>
        <end position="68"/>
    </location>
</feature>
<evidence type="ECO:0000313" key="3">
    <source>
        <dbReference type="Proteomes" id="UP000033096"/>
    </source>
</evidence>
<dbReference type="AlphaFoldDB" id="A0A0E3Q5E5"/>
<organism evidence="2 3">
    <name type="scientific">Methanosarcina vacuolata Z-761</name>
    <dbReference type="NCBI Taxonomy" id="1434123"/>
    <lineage>
        <taxon>Archaea</taxon>
        <taxon>Methanobacteriati</taxon>
        <taxon>Methanobacteriota</taxon>
        <taxon>Stenosarchaea group</taxon>
        <taxon>Methanomicrobia</taxon>
        <taxon>Methanosarcinales</taxon>
        <taxon>Methanosarcinaceae</taxon>
        <taxon>Methanosarcina</taxon>
    </lineage>
</organism>
<evidence type="ECO:0000256" key="1">
    <source>
        <dbReference type="SAM" id="MobiDB-lite"/>
    </source>
</evidence>
<protein>
    <submittedName>
        <fullName evidence="2">Uncharacterized protein</fullName>
    </submittedName>
</protein>
<accession>A0A0E3Q5E5</accession>
<proteinExistence type="predicted"/>
<dbReference type="RefSeq" id="WP_048119752.1">
    <property type="nucleotide sequence ID" value="NZ_CP009520.1"/>
</dbReference>
<feature type="region of interest" description="Disordered" evidence="1">
    <location>
        <begin position="1"/>
        <end position="68"/>
    </location>
</feature>
<dbReference type="HOGENOM" id="CLU_2802185_0_0_2"/>
<dbReference type="PATRIC" id="fig|1434123.4.peg.1613"/>
<dbReference type="GeneID" id="69101630"/>
<reference evidence="2 3" key="1">
    <citation type="submission" date="2014-07" db="EMBL/GenBank/DDBJ databases">
        <title>Methanogenic archaea and the global carbon cycle.</title>
        <authorList>
            <person name="Henriksen J.R."/>
            <person name="Luke J."/>
            <person name="Reinhart S."/>
            <person name="Benedict M.N."/>
            <person name="Youngblut N.D."/>
            <person name="Metcalf M.E."/>
            <person name="Whitaker R.J."/>
            <person name="Metcalf W.W."/>
        </authorList>
    </citation>
    <scope>NUCLEOTIDE SEQUENCE [LARGE SCALE GENOMIC DNA]</scope>
    <source>
        <strain evidence="2 3">Z-761</strain>
    </source>
</reference>
<dbReference type="Proteomes" id="UP000033096">
    <property type="component" value="Chromosome"/>
</dbReference>
<dbReference type="EMBL" id="CP009520">
    <property type="protein sequence ID" value="AKB43623.1"/>
    <property type="molecule type" value="Genomic_DNA"/>
</dbReference>
<evidence type="ECO:0000313" key="2">
    <source>
        <dbReference type="EMBL" id="AKB43623.1"/>
    </source>
</evidence>
<gene>
    <name evidence="2" type="ORF">MSVAZ_1354</name>
</gene>